<evidence type="ECO:0000313" key="2">
    <source>
        <dbReference type="EMBL" id="AEM24667.1"/>
    </source>
</evidence>
<feature type="compositionally biased region" description="Gly residues" evidence="1">
    <location>
        <begin position="136"/>
        <end position="147"/>
    </location>
</feature>
<reference evidence="2 3" key="1">
    <citation type="journal article" date="2011" name="J. Infect. Dis.">
        <title>The oral cavity contains abundant known and novel human papillomaviruses from the Betapapillomavirus and Gammapapillomavirus genera.</title>
        <authorList>
            <person name="Bottalico D."/>
            <person name="Chen Z."/>
            <person name="Dunne A."/>
            <person name="Ostoloza J."/>
            <person name="McKinney S."/>
            <person name="Sun C."/>
            <person name="Schlecht N.F."/>
            <person name="Fatahzadeh M."/>
            <person name="Herrero R."/>
            <person name="Schiffman M."/>
            <person name="Burk R.D."/>
        </authorList>
    </citation>
    <scope>NUCLEOTIDE SEQUENCE [LARGE SCALE GENOMIC DNA]</scope>
    <source>
        <strain evidence="2">CL4112</strain>
    </source>
</reference>
<protein>
    <recommendedName>
        <fullName evidence="4">E4 protein</fullName>
    </recommendedName>
</protein>
<dbReference type="Proteomes" id="UP000153848">
    <property type="component" value="Segment"/>
</dbReference>
<gene>
    <name evidence="2" type="primary">E4</name>
</gene>
<accession>I3P6Q6</accession>
<sequence length="197" mass="21774">MKEHILWKGQQRLITLHLQQMQPDMAKQDIGKCMLIRTLCLLLLLALRRQLETGPPSTPFPGPQHPPPHNGQHHVGLNDTDEKPPALQPPPRGRRASDKKKPHEPQGPDQVPVQGRGTKSDGDEPSGTAPDPPTGEGEGAVEGGPSPGRGPVRDPDLQGLLPGVASRLQTWENLFEQLVDDITRDLRNYWQMLRTPQ</sequence>
<feature type="compositionally biased region" description="Basic and acidic residues" evidence="1">
    <location>
        <begin position="95"/>
        <end position="106"/>
    </location>
</feature>
<name>I3P6Q6_9PAPI</name>
<evidence type="ECO:0000256" key="1">
    <source>
        <dbReference type="SAM" id="MobiDB-lite"/>
    </source>
</evidence>
<evidence type="ECO:0000313" key="3">
    <source>
        <dbReference type="Proteomes" id="UP000153848"/>
    </source>
</evidence>
<feature type="region of interest" description="Disordered" evidence="1">
    <location>
        <begin position="54"/>
        <end position="161"/>
    </location>
</feature>
<dbReference type="EMBL" id="HM999997">
    <property type="protein sequence ID" value="AEM24667.1"/>
    <property type="molecule type" value="Genomic_DNA"/>
</dbReference>
<organism evidence="2 3">
    <name type="scientific">Human papillomavirus 145</name>
    <dbReference type="NCBI Taxonomy" id="1070418"/>
    <lineage>
        <taxon>Viruses</taxon>
        <taxon>Monodnaviria</taxon>
        <taxon>Shotokuvirae</taxon>
        <taxon>Cossaviricota</taxon>
        <taxon>Papovaviricetes</taxon>
        <taxon>Zurhausenvirales</taxon>
        <taxon>Papillomaviridae</taxon>
        <taxon>Firstpapillomavirinae</taxon>
        <taxon>Betapapillomavirus</taxon>
        <taxon>Betapapillomavirus 2</taxon>
    </lineage>
</organism>
<proteinExistence type="predicted"/>
<evidence type="ECO:0008006" key="4">
    <source>
        <dbReference type="Google" id="ProtNLM"/>
    </source>
</evidence>
<feature type="compositionally biased region" description="Pro residues" evidence="1">
    <location>
        <begin position="56"/>
        <end position="69"/>
    </location>
</feature>